<protein>
    <recommendedName>
        <fullName evidence="3">L-tryptophan decarboxylase PsiD-like domain-containing protein</fullName>
    </recommendedName>
</protein>
<name>A0AAD9SG23_PHOAM</name>
<dbReference type="EMBL" id="JAUJFL010000003">
    <property type="protein sequence ID" value="KAK2606888.1"/>
    <property type="molecule type" value="Genomic_DNA"/>
</dbReference>
<dbReference type="GO" id="GO:0006646">
    <property type="term" value="P:phosphatidylethanolamine biosynthetic process"/>
    <property type="evidence" value="ECO:0007669"/>
    <property type="project" value="TreeGrafter"/>
</dbReference>
<evidence type="ECO:0000256" key="2">
    <source>
        <dbReference type="ARBA" id="ARBA00023239"/>
    </source>
</evidence>
<evidence type="ECO:0000256" key="1">
    <source>
        <dbReference type="ARBA" id="ARBA00022793"/>
    </source>
</evidence>
<dbReference type="GO" id="GO:0005739">
    <property type="term" value="C:mitochondrion"/>
    <property type="evidence" value="ECO:0007669"/>
    <property type="project" value="TreeGrafter"/>
</dbReference>
<dbReference type="PANTHER" id="PTHR10067">
    <property type="entry name" value="PHOSPHATIDYLSERINE DECARBOXYLASE"/>
    <property type="match status" value="1"/>
</dbReference>
<gene>
    <name evidence="4" type="ORF">N8I77_005611</name>
</gene>
<proteinExistence type="predicted"/>
<evidence type="ECO:0000259" key="3">
    <source>
        <dbReference type="Pfam" id="PF12588"/>
    </source>
</evidence>
<evidence type="ECO:0000313" key="4">
    <source>
        <dbReference type="EMBL" id="KAK2606888.1"/>
    </source>
</evidence>
<dbReference type="PANTHER" id="PTHR10067:SF9">
    <property type="entry name" value="PHOSPHATIDYLSERINE DECARBOXYLASE FAMILY PROTEIN (AFU_ORTHOLOGUE AFUA_7G01730)"/>
    <property type="match status" value="1"/>
</dbReference>
<accession>A0AAD9SG23</accession>
<dbReference type="Pfam" id="PF02666">
    <property type="entry name" value="PS_Dcarbxylase"/>
    <property type="match status" value="1"/>
</dbReference>
<keyword evidence="5" id="KW-1185">Reference proteome</keyword>
<dbReference type="Proteomes" id="UP001265746">
    <property type="component" value="Unassembled WGS sequence"/>
</dbReference>
<comment type="caution">
    <text evidence="4">The sequence shown here is derived from an EMBL/GenBank/DDBJ whole genome shotgun (WGS) entry which is preliminary data.</text>
</comment>
<keyword evidence="1" id="KW-0210">Decarboxylase</keyword>
<dbReference type="GO" id="GO:0004609">
    <property type="term" value="F:phosphatidylserine decarboxylase activity"/>
    <property type="evidence" value="ECO:0007669"/>
    <property type="project" value="InterPro"/>
</dbReference>
<sequence>MNISGTRQALRSQTLGHWLPKDRGIIAQWVAQKAEAASKVPDGKLFKGGAPLEPSLAAFQKLVDESPYLLKLANDMFTEASNKYPEDPVGNCAINSFSQFINVVALVMQSGPEFFEKAEPETAMGLIGFPINALLDWPMGTVSGYEFFLQPTVNDALREVLNSWGKFLSTPDSKACLDGWLSETAQQLIATKGNNGATEYTFQELFVCPDPSDTYLGFDSWDEFFVREFRDDVRPVTAPDDGAPDPQYPDPTLVITNACESAPLQVQTGVRLFDTFYLKGQPYSLGNMLNCGERTAEFVGGTVYQAFLSALSYHRWHAPVSGKVVAVESVPGTYYSENWFEGLAGAQDPQQADPAGPNYSQPYISAVATRSIIYIEATNPKIGLMAIVFIGMAEVSSCEFTVKAGQDITKGQELGMFHFGGSSHCMVFRPGVEIGFVCPPPWDMDQEHNLAVRSALAVVL</sequence>
<dbReference type="InterPro" id="IPR003817">
    <property type="entry name" value="PS_Dcarbxylase"/>
</dbReference>
<dbReference type="InterPro" id="IPR022237">
    <property type="entry name" value="PsiD-like"/>
</dbReference>
<dbReference type="Pfam" id="PF12588">
    <property type="entry name" value="PSDC"/>
    <property type="match status" value="1"/>
</dbReference>
<feature type="domain" description="L-tryptophan decarboxylase PsiD-like" evidence="3">
    <location>
        <begin position="54"/>
        <end position="187"/>
    </location>
</feature>
<keyword evidence="2" id="KW-0456">Lyase</keyword>
<evidence type="ECO:0000313" key="5">
    <source>
        <dbReference type="Proteomes" id="UP001265746"/>
    </source>
</evidence>
<organism evidence="4 5">
    <name type="scientific">Phomopsis amygdali</name>
    <name type="common">Fusicoccum amygdali</name>
    <dbReference type="NCBI Taxonomy" id="1214568"/>
    <lineage>
        <taxon>Eukaryota</taxon>
        <taxon>Fungi</taxon>
        <taxon>Dikarya</taxon>
        <taxon>Ascomycota</taxon>
        <taxon>Pezizomycotina</taxon>
        <taxon>Sordariomycetes</taxon>
        <taxon>Sordariomycetidae</taxon>
        <taxon>Diaporthales</taxon>
        <taxon>Diaporthaceae</taxon>
        <taxon>Diaporthe</taxon>
    </lineage>
</organism>
<dbReference type="AlphaFoldDB" id="A0AAD9SG23"/>
<reference evidence="4" key="1">
    <citation type="submission" date="2023-06" db="EMBL/GenBank/DDBJ databases">
        <authorList>
            <person name="Noh H."/>
        </authorList>
    </citation>
    <scope>NUCLEOTIDE SEQUENCE</scope>
    <source>
        <strain evidence="4">DUCC20226</strain>
    </source>
</reference>